<feature type="compositionally biased region" description="Polar residues" evidence="1">
    <location>
        <begin position="124"/>
        <end position="135"/>
    </location>
</feature>
<dbReference type="GeneID" id="43592785"/>
<name>A0A5M6BRH5_9TREE</name>
<feature type="compositionally biased region" description="Low complexity" evidence="1">
    <location>
        <begin position="143"/>
        <end position="156"/>
    </location>
</feature>
<dbReference type="Proteomes" id="UP000322225">
    <property type="component" value="Chromosome 1"/>
</dbReference>
<feature type="compositionally biased region" description="Low complexity" evidence="1">
    <location>
        <begin position="40"/>
        <end position="49"/>
    </location>
</feature>
<evidence type="ECO:0000313" key="2">
    <source>
        <dbReference type="EMBL" id="WWD15687.1"/>
    </source>
</evidence>
<sequence length="217" mass="23771">MVDNKQHLKILIQTIALLGSLSQQRQPEPQPPISLPPSSIPHSISNLSIAPNLSSDDPSNDIEVTEDDPALTDLEADAADAAEQEYIYGLVAAHHPSMLDVRDNNNNNHDNDDDLSNNFPIFPSQPSQLIPTALSTPAKRQHPSSSSSPQILSAPPTGFGNNKTKKGDIDDVIELLRASIEILSKIRGRNGSERQKRQFILCFSELAALYMEKYGEN</sequence>
<gene>
    <name evidence="2" type="ORF">CI109_100109</name>
</gene>
<reference evidence="2" key="2">
    <citation type="submission" date="2024-01" db="EMBL/GenBank/DDBJ databases">
        <title>Comparative genomics of Cryptococcus and Kwoniella reveals pathogenesis evolution and contrasting modes of karyotype evolution via chromosome fusion or intercentromeric recombination.</title>
        <authorList>
            <person name="Coelho M.A."/>
            <person name="David-Palma M."/>
            <person name="Shea T."/>
            <person name="Bowers K."/>
            <person name="McGinley-Smith S."/>
            <person name="Mohammad A.W."/>
            <person name="Gnirke A."/>
            <person name="Yurkov A.M."/>
            <person name="Nowrousian M."/>
            <person name="Sun S."/>
            <person name="Cuomo C.A."/>
            <person name="Heitman J."/>
        </authorList>
    </citation>
    <scope>NUCLEOTIDE SEQUENCE</scope>
    <source>
        <strain evidence="2">CBS 12478</strain>
    </source>
</reference>
<dbReference type="EMBL" id="CP144051">
    <property type="protein sequence ID" value="WWD15687.1"/>
    <property type="molecule type" value="Genomic_DNA"/>
</dbReference>
<proteinExistence type="predicted"/>
<protein>
    <submittedName>
        <fullName evidence="2">Uncharacterized protein</fullName>
    </submittedName>
</protein>
<feature type="region of interest" description="Disordered" evidence="1">
    <location>
        <begin position="22"/>
        <end position="61"/>
    </location>
</feature>
<evidence type="ECO:0000313" key="3">
    <source>
        <dbReference type="Proteomes" id="UP000322225"/>
    </source>
</evidence>
<feature type="compositionally biased region" description="Pro residues" evidence="1">
    <location>
        <begin position="28"/>
        <end position="39"/>
    </location>
</feature>
<keyword evidence="3" id="KW-1185">Reference proteome</keyword>
<feature type="region of interest" description="Disordered" evidence="1">
    <location>
        <begin position="99"/>
        <end position="165"/>
    </location>
</feature>
<organism evidence="2 3">
    <name type="scientific">Kwoniella shandongensis</name>
    <dbReference type="NCBI Taxonomy" id="1734106"/>
    <lineage>
        <taxon>Eukaryota</taxon>
        <taxon>Fungi</taxon>
        <taxon>Dikarya</taxon>
        <taxon>Basidiomycota</taxon>
        <taxon>Agaricomycotina</taxon>
        <taxon>Tremellomycetes</taxon>
        <taxon>Tremellales</taxon>
        <taxon>Cryptococcaceae</taxon>
        <taxon>Kwoniella</taxon>
    </lineage>
</organism>
<accession>A0A5M6BRH5</accession>
<dbReference type="RefSeq" id="XP_031857124.1">
    <property type="nucleotide sequence ID" value="XM_032008594.1"/>
</dbReference>
<dbReference type="KEGG" id="ksn:43592785"/>
<reference evidence="2" key="1">
    <citation type="submission" date="2017-08" db="EMBL/GenBank/DDBJ databases">
        <authorList>
            <person name="Cuomo C."/>
            <person name="Billmyre B."/>
            <person name="Heitman J."/>
        </authorList>
    </citation>
    <scope>NUCLEOTIDE SEQUENCE</scope>
    <source>
        <strain evidence="2">CBS 12478</strain>
    </source>
</reference>
<dbReference type="AlphaFoldDB" id="A0A5M6BRH5"/>
<evidence type="ECO:0000256" key="1">
    <source>
        <dbReference type="SAM" id="MobiDB-lite"/>
    </source>
</evidence>